<comment type="caution">
    <text evidence="2">The sequence shown here is derived from an EMBL/GenBank/DDBJ whole genome shotgun (WGS) entry which is preliminary data.</text>
</comment>
<name>A0A2I0HLJ0_PUNGR</name>
<sequence>MPRPSLQLPPDGKIYGFHWVLGTCDIIEVSGRFRFHDSTGPIKKIERESGSGLPISTLVTGDLGGGSESPIGCPDPKSTGDSDSEIPYVGVPCRFGVGVAANRQPRHLHRGHRRPLWASMTPVEGSGAANSTPLPFRFFLLD</sequence>
<proteinExistence type="predicted"/>
<feature type="region of interest" description="Disordered" evidence="1">
    <location>
        <begin position="60"/>
        <end position="84"/>
    </location>
</feature>
<protein>
    <submittedName>
        <fullName evidence="2">Uncharacterized protein</fullName>
    </submittedName>
</protein>
<evidence type="ECO:0000313" key="2">
    <source>
        <dbReference type="EMBL" id="PKI32558.1"/>
    </source>
</evidence>
<dbReference type="EMBL" id="PGOL01007519">
    <property type="protein sequence ID" value="PKI32558.1"/>
    <property type="molecule type" value="Genomic_DNA"/>
</dbReference>
<dbReference type="AlphaFoldDB" id="A0A2I0HLJ0"/>
<gene>
    <name evidence="2" type="ORF">CRG98_047056</name>
</gene>
<accession>A0A2I0HLJ0</accession>
<organism evidence="2 3">
    <name type="scientific">Punica granatum</name>
    <name type="common">Pomegranate</name>
    <dbReference type="NCBI Taxonomy" id="22663"/>
    <lineage>
        <taxon>Eukaryota</taxon>
        <taxon>Viridiplantae</taxon>
        <taxon>Streptophyta</taxon>
        <taxon>Embryophyta</taxon>
        <taxon>Tracheophyta</taxon>
        <taxon>Spermatophyta</taxon>
        <taxon>Magnoliopsida</taxon>
        <taxon>eudicotyledons</taxon>
        <taxon>Gunneridae</taxon>
        <taxon>Pentapetalae</taxon>
        <taxon>rosids</taxon>
        <taxon>malvids</taxon>
        <taxon>Myrtales</taxon>
        <taxon>Lythraceae</taxon>
        <taxon>Punica</taxon>
    </lineage>
</organism>
<reference evidence="2 3" key="1">
    <citation type="submission" date="2017-11" db="EMBL/GenBank/DDBJ databases">
        <title>De-novo sequencing of pomegranate (Punica granatum L.) genome.</title>
        <authorList>
            <person name="Akparov Z."/>
            <person name="Amiraslanov A."/>
            <person name="Hajiyeva S."/>
            <person name="Abbasov M."/>
            <person name="Kaur K."/>
            <person name="Hamwieh A."/>
            <person name="Solovyev V."/>
            <person name="Salamov A."/>
            <person name="Braich B."/>
            <person name="Kosarev P."/>
            <person name="Mahmoud A."/>
            <person name="Hajiyev E."/>
            <person name="Babayeva S."/>
            <person name="Izzatullayeva V."/>
            <person name="Mammadov A."/>
            <person name="Mammadov A."/>
            <person name="Sharifova S."/>
            <person name="Ojaghi J."/>
            <person name="Eynullazada K."/>
            <person name="Bayramov B."/>
            <person name="Abdulazimova A."/>
            <person name="Shahmuradov I."/>
        </authorList>
    </citation>
    <scope>NUCLEOTIDE SEQUENCE [LARGE SCALE GENOMIC DNA]</scope>
    <source>
        <strain evidence="3">cv. AG2017</strain>
        <tissue evidence="2">Leaf</tissue>
    </source>
</reference>
<dbReference type="Proteomes" id="UP000233551">
    <property type="component" value="Unassembled WGS sequence"/>
</dbReference>
<keyword evidence="3" id="KW-1185">Reference proteome</keyword>
<evidence type="ECO:0000256" key="1">
    <source>
        <dbReference type="SAM" id="MobiDB-lite"/>
    </source>
</evidence>
<evidence type="ECO:0000313" key="3">
    <source>
        <dbReference type="Proteomes" id="UP000233551"/>
    </source>
</evidence>